<dbReference type="InterPro" id="IPR001841">
    <property type="entry name" value="Znf_RING"/>
</dbReference>
<evidence type="ECO:0000256" key="5">
    <source>
        <dbReference type="ARBA" id="ARBA00022771"/>
    </source>
</evidence>
<dbReference type="GO" id="GO:0000151">
    <property type="term" value="C:ubiquitin ligase complex"/>
    <property type="evidence" value="ECO:0007669"/>
    <property type="project" value="TreeGrafter"/>
</dbReference>
<proteinExistence type="predicted"/>
<dbReference type="Pfam" id="PF01485">
    <property type="entry name" value="IBR"/>
    <property type="match status" value="1"/>
</dbReference>
<dbReference type="PANTHER" id="PTHR22770">
    <property type="entry name" value="UBIQUITIN CONJUGATING ENZYME 7 INTERACTING PROTEIN-RELATED"/>
    <property type="match status" value="1"/>
</dbReference>
<dbReference type="PANTHER" id="PTHR22770:SF13">
    <property type="entry name" value="RING-TYPE DOMAIN-CONTAINING PROTEIN"/>
    <property type="match status" value="1"/>
</dbReference>
<keyword evidence="3" id="KW-0479">Metal-binding</keyword>
<keyword evidence="7" id="KW-0862">Zinc</keyword>
<dbReference type="EMBL" id="VYYT01000060">
    <property type="protein sequence ID" value="KAK2773031.1"/>
    <property type="molecule type" value="Genomic_DNA"/>
</dbReference>
<evidence type="ECO:0000313" key="13">
    <source>
        <dbReference type="Proteomes" id="UP001281614"/>
    </source>
</evidence>
<feature type="region of interest" description="Disordered" evidence="9">
    <location>
        <begin position="469"/>
        <end position="514"/>
    </location>
</feature>
<evidence type="ECO:0000256" key="8">
    <source>
        <dbReference type="PROSITE-ProRule" id="PRU00175"/>
    </source>
</evidence>
<dbReference type="PROSITE" id="PS51873">
    <property type="entry name" value="TRIAD"/>
    <property type="match status" value="1"/>
</dbReference>
<keyword evidence="4" id="KW-0677">Repeat</keyword>
<evidence type="ECO:0000256" key="4">
    <source>
        <dbReference type="ARBA" id="ARBA00022737"/>
    </source>
</evidence>
<name>A0AAD9YNQ3_COLKA</name>
<dbReference type="CDD" id="cd20335">
    <property type="entry name" value="BRcat_RBR"/>
    <property type="match status" value="1"/>
</dbReference>
<evidence type="ECO:0000256" key="3">
    <source>
        <dbReference type="ARBA" id="ARBA00022723"/>
    </source>
</evidence>
<evidence type="ECO:0000259" key="11">
    <source>
        <dbReference type="PROSITE" id="PS51873"/>
    </source>
</evidence>
<dbReference type="SUPFAM" id="SSF57850">
    <property type="entry name" value="RING/U-box"/>
    <property type="match status" value="2"/>
</dbReference>
<keyword evidence="13" id="KW-1185">Reference proteome</keyword>
<keyword evidence="5 8" id="KW-0863">Zinc-finger</keyword>
<keyword evidence="6" id="KW-0833">Ubl conjugation pathway</keyword>
<dbReference type="PROSITE" id="PS50089">
    <property type="entry name" value="ZF_RING_2"/>
    <property type="match status" value="1"/>
</dbReference>
<feature type="compositionally biased region" description="Acidic residues" evidence="9">
    <location>
        <begin position="469"/>
        <end position="481"/>
    </location>
</feature>
<comment type="pathway">
    <text evidence="1">Protein modification; protein ubiquitination.</text>
</comment>
<evidence type="ECO:0000256" key="9">
    <source>
        <dbReference type="SAM" id="MobiDB-lite"/>
    </source>
</evidence>
<dbReference type="InterPro" id="IPR013083">
    <property type="entry name" value="Znf_RING/FYVE/PHD"/>
</dbReference>
<protein>
    <submittedName>
        <fullName evidence="12">Ariadne ring</fullName>
    </submittedName>
</protein>
<dbReference type="Pfam" id="PF26200">
    <property type="entry name" value="Rcat_RNF216"/>
    <property type="match status" value="1"/>
</dbReference>
<evidence type="ECO:0000256" key="7">
    <source>
        <dbReference type="ARBA" id="ARBA00022833"/>
    </source>
</evidence>
<evidence type="ECO:0000259" key="10">
    <source>
        <dbReference type="PROSITE" id="PS50089"/>
    </source>
</evidence>
<dbReference type="GO" id="GO:0043161">
    <property type="term" value="P:proteasome-mediated ubiquitin-dependent protein catabolic process"/>
    <property type="evidence" value="ECO:0007669"/>
    <property type="project" value="TreeGrafter"/>
</dbReference>
<dbReference type="InterPro" id="IPR051628">
    <property type="entry name" value="LUBAC_E3_Ligases"/>
</dbReference>
<feature type="compositionally biased region" description="Basic and acidic residues" evidence="9">
    <location>
        <begin position="482"/>
        <end position="496"/>
    </location>
</feature>
<dbReference type="InterPro" id="IPR044066">
    <property type="entry name" value="TRIAD_supradom"/>
</dbReference>
<dbReference type="AlphaFoldDB" id="A0AAD9YNQ3"/>
<dbReference type="Gene3D" id="1.20.120.1750">
    <property type="match status" value="1"/>
</dbReference>
<evidence type="ECO:0000256" key="6">
    <source>
        <dbReference type="ARBA" id="ARBA00022786"/>
    </source>
</evidence>
<feature type="domain" description="RING-type" evidence="11">
    <location>
        <begin position="216"/>
        <end position="435"/>
    </location>
</feature>
<dbReference type="Gene3D" id="3.30.40.10">
    <property type="entry name" value="Zinc/RING finger domain, C3HC4 (zinc finger)"/>
    <property type="match status" value="1"/>
</dbReference>
<dbReference type="GO" id="GO:0008270">
    <property type="term" value="F:zinc ion binding"/>
    <property type="evidence" value="ECO:0007669"/>
    <property type="project" value="UniProtKB-KW"/>
</dbReference>
<organism evidence="12 13">
    <name type="scientific">Colletotrichum kahawae</name>
    <name type="common">Coffee berry disease fungus</name>
    <dbReference type="NCBI Taxonomy" id="34407"/>
    <lineage>
        <taxon>Eukaryota</taxon>
        <taxon>Fungi</taxon>
        <taxon>Dikarya</taxon>
        <taxon>Ascomycota</taxon>
        <taxon>Pezizomycotina</taxon>
        <taxon>Sordariomycetes</taxon>
        <taxon>Hypocreomycetidae</taxon>
        <taxon>Glomerellales</taxon>
        <taxon>Glomerellaceae</taxon>
        <taxon>Colletotrichum</taxon>
        <taxon>Colletotrichum gloeosporioides species complex</taxon>
    </lineage>
</organism>
<evidence type="ECO:0000313" key="12">
    <source>
        <dbReference type="EMBL" id="KAK2773031.1"/>
    </source>
</evidence>
<dbReference type="InterPro" id="IPR013087">
    <property type="entry name" value="Znf_C2H2_type"/>
</dbReference>
<feature type="domain" description="RING-type" evidence="10">
    <location>
        <begin position="220"/>
        <end position="276"/>
    </location>
</feature>
<sequence length="528" mass="59413">MSSTTTMIPYHTSLVTANGSVVRHKLGFDMTITAGGEVTGFELADPTNKTLIWTGLANRVTIVWPEDGVRDVAFQYKMLLEHVGTFATIIHYARVEEYNSRYTAEITFADSDEAAMVIKHLAHHNLNFEAFQAFEVRIGVPHERLSAIAERFSELCTLAQRDNLIVDIQRTETNAAIRITGFIRLAVINMKRQLEELIEQSAVLDTTTIRAPKIQSERTCMACFDALERPVLPSCGHQSVFCAECLLETYRANHKKGPLRCTSQDDNGEICNCPLDLECLADNLPPALFEEFLDLAANAFACRNPNFVRHCPTPGCKQIYRPTPKTEGCMGSPKTCPDCLERVCTTCARLHDRDSSCESMIDRDLEQAKQELEARDCPECSTPIVRYDGCDKVECSGCGTFICWACMRTFTTSNAAYDHMVKDHGTVGEGYMLFDENGNPILNDEEWIENELAELEQLLDDEDNLGEEEHEEYYEDFEPAQDDGRDRGEGRMEVREQPPQQQQQPDITTGRPAAALENDAATQAMHFW</sequence>
<comment type="caution">
    <text evidence="12">The sequence shown here is derived from an EMBL/GenBank/DDBJ whole genome shotgun (WGS) entry which is preliminary data.</text>
</comment>
<keyword evidence="2" id="KW-0808">Transferase</keyword>
<dbReference type="PROSITE" id="PS00028">
    <property type="entry name" value="ZINC_FINGER_C2H2_1"/>
    <property type="match status" value="1"/>
</dbReference>
<reference evidence="12" key="1">
    <citation type="submission" date="2023-02" db="EMBL/GenBank/DDBJ databases">
        <title>Colletotrichum kahawae CIFC_Que2 genome sequencing and assembly.</title>
        <authorList>
            <person name="Baroncelli R."/>
        </authorList>
    </citation>
    <scope>NUCLEOTIDE SEQUENCE</scope>
    <source>
        <strain evidence="12">CIFC_Que2</strain>
    </source>
</reference>
<accession>A0AAD9YNQ3</accession>
<evidence type="ECO:0000256" key="1">
    <source>
        <dbReference type="ARBA" id="ARBA00004906"/>
    </source>
</evidence>
<dbReference type="GO" id="GO:0043130">
    <property type="term" value="F:ubiquitin binding"/>
    <property type="evidence" value="ECO:0007669"/>
    <property type="project" value="TreeGrafter"/>
</dbReference>
<dbReference type="GO" id="GO:0097039">
    <property type="term" value="P:protein linear polyubiquitination"/>
    <property type="evidence" value="ECO:0007669"/>
    <property type="project" value="TreeGrafter"/>
</dbReference>
<gene>
    <name evidence="12" type="ORF">CKAH01_13695</name>
</gene>
<evidence type="ECO:0000256" key="2">
    <source>
        <dbReference type="ARBA" id="ARBA00022679"/>
    </source>
</evidence>
<dbReference type="GO" id="GO:0004842">
    <property type="term" value="F:ubiquitin-protein transferase activity"/>
    <property type="evidence" value="ECO:0007669"/>
    <property type="project" value="TreeGrafter"/>
</dbReference>
<dbReference type="InterPro" id="IPR002867">
    <property type="entry name" value="IBR_dom"/>
</dbReference>
<dbReference type="Proteomes" id="UP001281614">
    <property type="component" value="Unassembled WGS sequence"/>
</dbReference>